<evidence type="ECO:0000313" key="3">
    <source>
        <dbReference type="Proteomes" id="UP000799439"/>
    </source>
</evidence>
<comment type="caution">
    <text evidence="2">The sequence shown here is derived from an EMBL/GenBank/DDBJ whole genome shotgun (WGS) entry which is preliminary data.</text>
</comment>
<feature type="compositionally biased region" description="Basic and acidic residues" evidence="1">
    <location>
        <begin position="219"/>
        <end position="228"/>
    </location>
</feature>
<gene>
    <name evidence="2" type="ORF">K461DRAFT_310256</name>
</gene>
<dbReference type="Proteomes" id="UP000799439">
    <property type="component" value="Unassembled WGS sequence"/>
</dbReference>
<feature type="region of interest" description="Disordered" evidence="1">
    <location>
        <begin position="37"/>
        <end position="261"/>
    </location>
</feature>
<protein>
    <recommendedName>
        <fullName evidence="4">CCHC-type domain-containing protein</fullName>
    </recommendedName>
</protein>
<dbReference type="OrthoDB" id="437973at2759"/>
<name>A0A9P4JAS2_9PEZI</name>
<feature type="compositionally biased region" description="Low complexity" evidence="1">
    <location>
        <begin position="106"/>
        <end position="132"/>
    </location>
</feature>
<accession>A0A9P4JAS2</accession>
<evidence type="ECO:0000313" key="2">
    <source>
        <dbReference type="EMBL" id="KAF2155583.1"/>
    </source>
</evidence>
<feature type="compositionally biased region" description="Basic and acidic residues" evidence="1">
    <location>
        <begin position="237"/>
        <end position="247"/>
    </location>
</feature>
<organism evidence="2 3">
    <name type="scientific">Myriangium duriaei CBS 260.36</name>
    <dbReference type="NCBI Taxonomy" id="1168546"/>
    <lineage>
        <taxon>Eukaryota</taxon>
        <taxon>Fungi</taxon>
        <taxon>Dikarya</taxon>
        <taxon>Ascomycota</taxon>
        <taxon>Pezizomycotina</taxon>
        <taxon>Dothideomycetes</taxon>
        <taxon>Dothideomycetidae</taxon>
        <taxon>Myriangiales</taxon>
        <taxon>Myriangiaceae</taxon>
        <taxon>Myriangium</taxon>
    </lineage>
</organism>
<dbReference type="InterPro" id="IPR036875">
    <property type="entry name" value="Znf_CCHC_sf"/>
</dbReference>
<feature type="non-terminal residue" evidence="2">
    <location>
        <position position="261"/>
    </location>
</feature>
<dbReference type="GO" id="GO:0008270">
    <property type="term" value="F:zinc ion binding"/>
    <property type="evidence" value="ECO:0007669"/>
    <property type="project" value="InterPro"/>
</dbReference>
<evidence type="ECO:0000256" key="1">
    <source>
        <dbReference type="SAM" id="MobiDB-lite"/>
    </source>
</evidence>
<dbReference type="GO" id="GO:0003676">
    <property type="term" value="F:nucleic acid binding"/>
    <property type="evidence" value="ECO:0007669"/>
    <property type="project" value="InterPro"/>
</dbReference>
<feature type="compositionally biased region" description="Basic residues" evidence="1">
    <location>
        <begin position="181"/>
        <end position="195"/>
    </location>
</feature>
<dbReference type="EMBL" id="ML996082">
    <property type="protein sequence ID" value="KAF2155583.1"/>
    <property type="molecule type" value="Genomic_DNA"/>
</dbReference>
<feature type="compositionally biased region" description="Polar residues" evidence="1">
    <location>
        <begin position="43"/>
        <end position="72"/>
    </location>
</feature>
<dbReference type="AlphaFoldDB" id="A0A9P4JAS2"/>
<feature type="compositionally biased region" description="Basic and acidic residues" evidence="1">
    <location>
        <begin position="78"/>
        <end position="100"/>
    </location>
</feature>
<dbReference type="Pfam" id="PF13917">
    <property type="entry name" value="zf-CCHC_3"/>
    <property type="match status" value="1"/>
</dbReference>
<dbReference type="SUPFAM" id="SSF57756">
    <property type="entry name" value="Retrovirus zinc finger-like domains"/>
    <property type="match status" value="1"/>
</dbReference>
<evidence type="ECO:0008006" key="4">
    <source>
        <dbReference type="Google" id="ProtNLM"/>
    </source>
</evidence>
<feature type="compositionally biased region" description="Basic and acidic residues" evidence="1">
    <location>
        <begin position="168"/>
        <end position="180"/>
    </location>
</feature>
<sequence>MSYSYRGRGGSRATSSTVCQKCLQKGHYSYECKSALQERPYQSRPSRSQQLLNPCLRQTLTNQAPPEPQQSKGLADAILERSAGERRNKRSSEQRDEEARIHRRSLSTSSHSSYDSVSTISTNRSPSRSRTPPAKERVFQGTQDLSRRSSGTKRRRSRSPSTSWEAAAMDHDGPSRGAERHTRHRRRSSSPKQRGRRQERSPSLDRAQFSHPHTQSPSKSRDTPDGYVRRAGHHRPVRDPRERDRLRSPSPYSKRIALTRG</sequence>
<keyword evidence="3" id="KW-1185">Reference proteome</keyword>
<proteinExistence type="predicted"/>
<reference evidence="2" key="1">
    <citation type="journal article" date="2020" name="Stud. Mycol.">
        <title>101 Dothideomycetes genomes: a test case for predicting lifestyles and emergence of pathogens.</title>
        <authorList>
            <person name="Haridas S."/>
            <person name="Albert R."/>
            <person name="Binder M."/>
            <person name="Bloem J."/>
            <person name="Labutti K."/>
            <person name="Salamov A."/>
            <person name="Andreopoulos B."/>
            <person name="Baker S."/>
            <person name="Barry K."/>
            <person name="Bills G."/>
            <person name="Bluhm B."/>
            <person name="Cannon C."/>
            <person name="Castanera R."/>
            <person name="Culley D."/>
            <person name="Daum C."/>
            <person name="Ezra D."/>
            <person name="Gonzalez J."/>
            <person name="Henrissat B."/>
            <person name="Kuo A."/>
            <person name="Liang C."/>
            <person name="Lipzen A."/>
            <person name="Lutzoni F."/>
            <person name="Magnuson J."/>
            <person name="Mondo S."/>
            <person name="Nolan M."/>
            <person name="Ohm R."/>
            <person name="Pangilinan J."/>
            <person name="Park H.-J."/>
            <person name="Ramirez L."/>
            <person name="Alfaro M."/>
            <person name="Sun H."/>
            <person name="Tritt A."/>
            <person name="Yoshinaga Y."/>
            <person name="Zwiers L.-H."/>
            <person name="Turgeon B."/>
            <person name="Goodwin S."/>
            <person name="Spatafora J."/>
            <person name="Crous P."/>
            <person name="Grigoriev I."/>
        </authorList>
    </citation>
    <scope>NUCLEOTIDE SEQUENCE</scope>
    <source>
        <strain evidence="2">CBS 260.36</strain>
    </source>
</reference>